<comment type="caution">
    <text evidence="2">The sequence shown here is derived from an EMBL/GenBank/DDBJ whole genome shotgun (WGS) entry which is preliminary data.</text>
</comment>
<keyword evidence="3" id="KW-1185">Reference proteome</keyword>
<dbReference type="AlphaFoldDB" id="A0AAD3RV03"/>
<dbReference type="EMBL" id="BSFH01000061">
    <property type="protein sequence ID" value="GLK65189.1"/>
    <property type="molecule type" value="Genomic_DNA"/>
</dbReference>
<evidence type="ECO:0000313" key="3">
    <source>
        <dbReference type="Proteomes" id="UP001143349"/>
    </source>
</evidence>
<organism evidence="2 3">
    <name type="scientific">Paracoccus kondratievae</name>
    <dbReference type="NCBI Taxonomy" id="135740"/>
    <lineage>
        <taxon>Bacteria</taxon>
        <taxon>Pseudomonadati</taxon>
        <taxon>Pseudomonadota</taxon>
        <taxon>Alphaproteobacteria</taxon>
        <taxon>Rhodobacterales</taxon>
        <taxon>Paracoccaceae</taxon>
        <taxon>Paracoccus</taxon>
    </lineage>
</organism>
<feature type="transmembrane region" description="Helical" evidence="1">
    <location>
        <begin position="16"/>
        <end position="43"/>
    </location>
</feature>
<dbReference type="Proteomes" id="UP001143349">
    <property type="component" value="Unassembled WGS sequence"/>
</dbReference>
<evidence type="ECO:0000313" key="2">
    <source>
        <dbReference type="EMBL" id="GLK65189.1"/>
    </source>
</evidence>
<gene>
    <name evidence="2" type="ORF">GCM10017635_26630</name>
</gene>
<dbReference type="RefSeq" id="WP_271180003.1">
    <property type="nucleotide sequence ID" value="NZ_BSFH01000061.1"/>
</dbReference>
<sequence length="109" mass="11886">MRVLEAFALWLPSWEVLLAVCLATYLATQIINLFGLVVMGLLALLDLPQDHLQTLAIGFAAALTLAIWATAYLVYPADQELVCVSPDIWDEIMGLLDAKDDPKTGATVK</sequence>
<protein>
    <submittedName>
        <fullName evidence="2">Uncharacterized protein</fullName>
    </submittedName>
</protein>
<evidence type="ECO:0000256" key="1">
    <source>
        <dbReference type="SAM" id="Phobius"/>
    </source>
</evidence>
<feature type="transmembrane region" description="Helical" evidence="1">
    <location>
        <begin position="55"/>
        <end position="75"/>
    </location>
</feature>
<reference evidence="2" key="2">
    <citation type="submission" date="2023-01" db="EMBL/GenBank/DDBJ databases">
        <authorList>
            <person name="Sun Q."/>
            <person name="Evtushenko L."/>
        </authorList>
    </citation>
    <scope>NUCLEOTIDE SEQUENCE</scope>
    <source>
        <strain evidence="2">VKM B-2222</strain>
    </source>
</reference>
<reference evidence="2" key="1">
    <citation type="journal article" date="2014" name="Int. J. Syst. Evol. Microbiol.">
        <title>Complete genome sequence of Corynebacterium casei LMG S-19264T (=DSM 44701T), isolated from a smear-ripened cheese.</title>
        <authorList>
            <consortium name="US DOE Joint Genome Institute (JGI-PGF)"/>
            <person name="Walter F."/>
            <person name="Albersmeier A."/>
            <person name="Kalinowski J."/>
            <person name="Ruckert C."/>
        </authorList>
    </citation>
    <scope>NUCLEOTIDE SEQUENCE</scope>
    <source>
        <strain evidence="2">VKM B-2222</strain>
    </source>
</reference>
<keyword evidence="1" id="KW-1133">Transmembrane helix</keyword>
<accession>A0AAD3RV03</accession>
<proteinExistence type="predicted"/>
<keyword evidence="1" id="KW-0472">Membrane</keyword>
<name>A0AAD3RV03_9RHOB</name>
<keyword evidence="1" id="KW-0812">Transmembrane</keyword>